<accession>A0A345DAA3</accession>
<evidence type="ECO:0000313" key="2">
    <source>
        <dbReference type="EMBL" id="AXF85291.1"/>
    </source>
</evidence>
<evidence type="ECO:0000313" key="3">
    <source>
        <dbReference type="Proteomes" id="UP000252182"/>
    </source>
</evidence>
<reference evidence="3" key="1">
    <citation type="submission" date="2018-07" db="EMBL/GenBank/DDBJ databases">
        <authorList>
            <person name="Kim H."/>
        </authorList>
    </citation>
    <scope>NUCLEOTIDE SEQUENCE [LARGE SCALE GENOMIC DNA]</scope>
    <source>
        <strain evidence="3">F02</strain>
    </source>
</reference>
<dbReference type="Pfam" id="PF03372">
    <property type="entry name" value="Exo_endo_phos"/>
    <property type="match status" value="1"/>
</dbReference>
<evidence type="ECO:0000259" key="1">
    <source>
        <dbReference type="Pfam" id="PF03372"/>
    </source>
</evidence>
<dbReference type="OrthoDB" id="9793162at2"/>
<feature type="domain" description="Endonuclease/exonuclease/phosphatase" evidence="1">
    <location>
        <begin position="5"/>
        <end position="235"/>
    </location>
</feature>
<dbReference type="InterPro" id="IPR036691">
    <property type="entry name" value="Endo/exonu/phosph_ase_sf"/>
</dbReference>
<dbReference type="InterPro" id="IPR051916">
    <property type="entry name" value="GPI-anchor_lipid_remodeler"/>
</dbReference>
<dbReference type="AlphaFoldDB" id="A0A345DAA3"/>
<dbReference type="EMBL" id="CP031124">
    <property type="protein sequence ID" value="AXF85291.1"/>
    <property type="molecule type" value="Genomic_DNA"/>
</dbReference>
<dbReference type="Proteomes" id="UP000252182">
    <property type="component" value="Chromosome"/>
</dbReference>
<dbReference type="SUPFAM" id="SSF56219">
    <property type="entry name" value="DNase I-like"/>
    <property type="match status" value="1"/>
</dbReference>
<dbReference type="InterPro" id="IPR005135">
    <property type="entry name" value="Endo/exonuclease/phosphatase"/>
</dbReference>
<dbReference type="PANTHER" id="PTHR14859">
    <property type="entry name" value="CALCOFLUOR WHITE HYPERSENSITIVE PROTEIN PRECURSOR"/>
    <property type="match status" value="1"/>
</dbReference>
<gene>
    <name evidence="2" type="ORF">DTO96_101021</name>
</gene>
<dbReference type="GO" id="GO:0016020">
    <property type="term" value="C:membrane"/>
    <property type="evidence" value="ECO:0007669"/>
    <property type="project" value="GOC"/>
</dbReference>
<name>A0A345DAA3_9BURK</name>
<dbReference type="Gene3D" id="3.60.10.10">
    <property type="entry name" value="Endonuclease/exonuclease/phosphatase"/>
    <property type="match status" value="1"/>
</dbReference>
<dbReference type="KEGG" id="hyf:DTO96_101021"/>
<sequence>MFTVATYNIHKGHSMTQGSRIVQLKAGLAELAADIICLQEVQEINTKRTINHAIWGQSQLASLHDNHYPFCVYGANAIYRHGDHGNAILSKYPIVSWQNIDVSDHRLEQRGLLHAQIDHPRHGDLHVVCVHFGLFKGGRNRQAQALIAHIEKHVPHDATLIIAGDFNDWNLHVHRALTQHLKVIDAVEHLQETEVGRTFPSLMPWFKLDRLYVRGLSVQSAKIHSGSIWRSRSDHAPICAQLM</sequence>
<proteinExistence type="predicted"/>
<dbReference type="GO" id="GO:0006506">
    <property type="term" value="P:GPI anchor biosynthetic process"/>
    <property type="evidence" value="ECO:0007669"/>
    <property type="project" value="TreeGrafter"/>
</dbReference>
<dbReference type="PANTHER" id="PTHR14859:SF1">
    <property type="entry name" value="PGAP2-INTERACTING PROTEIN"/>
    <property type="match status" value="1"/>
</dbReference>
<dbReference type="GO" id="GO:0003824">
    <property type="term" value="F:catalytic activity"/>
    <property type="evidence" value="ECO:0007669"/>
    <property type="project" value="InterPro"/>
</dbReference>
<protein>
    <recommendedName>
        <fullName evidence="1">Endonuclease/exonuclease/phosphatase domain-containing protein</fullName>
    </recommendedName>
</protein>
<organism evidence="2 3">
    <name type="scientific">Ephemeroptericola cinctiostellae</name>
    <dbReference type="NCBI Taxonomy" id="2268024"/>
    <lineage>
        <taxon>Bacteria</taxon>
        <taxon>Pseudomonadati</taxon>
        <taxon>Pseudomonadota</taxon>
        <taxon>Betaproteobacteria</taxon>
        <taxon>Burkholderiales</taxon>
        <taxon>Burkholderiaceae</taxon>
        <taxon>Ephemeroptericola</taxon>
    </lineage>
</organism>
<keyword evidence="3" id="KW-1185">Reference proteome</keyword>